<dbReference type="InterPro" id="IPR023173">
    <property type="entry name" value="NADPH_Cyt_P450_Rdtase_alpha"/>
</dbReference>
<dbReference type="InterPro" id="IPR001433">
    <property type="entry name" value="OxRdtase_FAD/NAD-bd"/>
</dbReference>
<dbReference type="FunFam" id="3.40.50.360:FF:000059">
    <property type="entry name" value="5-methyltetrahydrofolate-homocysteine methyltransferase reductase"/>
    <property type="match status" value="1"/>
</dbReference>
<evidence type="ECO:0000256" key="3">
    <source>
        <dbReference type="ARBA" id="ARBA00022605"/>
    </source>
</evidence>
<dbReference type="Gene3D" id="1.20.990.10">
    <property type="entry name" value="NADPH-cytochrome p450 Reductase, Chain A, domain 3"/>
    <property type="match status" value="1"/>
</dbReference>
<reference evidence="16" key="1">
    <citation type="submission" date="2011-05" db="EMBL/GenBank/DDBJ databases">
        <authorList>
            <person name="Richards S.R."/>
            <person name="Qu J."/>
            <person name="Jiang H."/>
            <person name="Jhangiani S.N."/>
            <person name="Agravi P."/>
            <person name="Goodspeed R."/>
            <person name="Gross S."/>
            <person name="Mandapat C."/>
            <person name="Jackson L."/>
            <person name="Mathew T."/>
            <person name="Pu L."/>
            <person name="Thornton R."/>
            <person name="Saada N."/>
            <person name="Wilczek-Boney K.B."/>
            <person name="Lee S."/>
            <person name="Kovar C."/>
            <person name="Wu Y."/>
            <person name="Scherer S.E."/>
            <person name="Worley K.C."/>
            <person name="Muzny D.M."/>
            <person name="Gibbs R."/>
        </authorList>
    </citation>
    <scope>NUCLEOTIDE SEQUENCE</scope>
    <source>
        <strain evidence="16">Brora</strain>
    </source>
</reference>
<evidence type="ECO:0000256" key="2">
    <source>
        <dbReference type="ARBA" id="ARBA00001974"/>
    </source>
</evidence>
<reference evidence="15" key="2">
    <citation type="submission" date="2015-02" db="UniProtKB">
        <authorList>
            <consortium name="EnsemblMetazoa"/>
        </authorList>
    </citation>
    <scope>IDENTIFICATION</scope>
</reference>
<dbReference type="PANTHER" id="PTHR19384:SF84">
    <property type="entry name" value="METHIONINE SYNTHASE REDUCTASE"/>
    <property type="match status" value="1"/>
</dbReference>
<comment type="cofactor">
    <cofactor evidence="2">
        <name>FAD</name>
        <dbReference type="ChEBI" id="CHEBI:57692"/>
    </cofactor>
</comment>
<evidence type="ECO:0000313" key="16">
    <source>
        <dbReference type="Proteomes" id="UP000014500"/>
    </source>
</evidence>
<dbReference type="OMA" id="LFFGHQR"/>
<evidence type="ECO:0000256" key="9">
    <source>
        <dbReference type="ARBA" id="ARBA00023002"/>
    </source>
</evidence>
<keyword evidence="6" id="KW-0949">S-adenosyl-L-methionine</keyword>
<keyword evidence="10" id="KW-0486">Methionine biosynthesis</keyword>
<accession>T1JG33</accession>
<proteinExistence type="predicted"/>
<dbReference type="InterPro" id="IPR017927">
    <property type="entry name" value="FAD-bd_FR_type"/>
</dbReference>
<dbReference type="AlphaFoldDB" id="T1JG33"/>
<dbReference type="InterPro" id="IPR001094">
    <property type="entry name" value="Flavdoxin-like"/>
</dbReference>
<dbReference type="GO" id="GO:0050667">
    <property type="term" value="P:homocysteine metabolic process"/>
    <property type="evidence" value="ECO:0007669"/>
    <property type="project" value="TreeGrafter"/>
</dbReference>
<keyword evidence="16" id="KW-1185">Reference proteome</keyword>
<dbReference type="InterPro" id="IPR017938">
    <property type="entry name" value="Riboflavin_synthase-like_b-brl"/>
</dbReference>
<dbReference type="PROSITE" id="PS51384">
    <property type="entry name" value="FAD_FR"/>
    <property type="match status" value="1"/>
</dbReference>
<dbReference type="InterPro" id="IPR029039">
    <property type="entry name" value="Flavoprotein-like_sf"/>
</dbReference>
<dbReference type="Pfam" id="PF00667">
    <property type="entry name" value="FAD_binding_1"/>
    <property type="match status" value="1"/>
</dbReference>
<dbReference type="InterPro" id="IPR001709">
    <property type="entry name" value="Flavoprot_Pyr_Nucl_cyt_Rdtase"/>
</dbReference>
<dbReference type="eggNOG" id="KOG1158">
    <property type="taxonomic scope" value="Eukaryota"/>
</dbReference>
<evidence type="ECO:0000256" key="1">
    <source>
        <dbReference type="ARBA" id="ARBA00001917"/>
    </source>
</evidence>
<dbReference type="SUPFAM" id="SSF63380">
    <property type="entry name" value="Riboflavin synthase domain-like"/>
    <property type="match status" value="1"/>
</dbReference>
<evidence type="ECO:0000256" key="6">
    <source>
        <dbReference type="ARBA" id="ARBA00022691"/>
    </source>
</evidence>
<keyword evidence="3" id="KW-0028">Amino-acid biosynthesis</keyword>
<evidence type="ECO:0000256" key="11">
    <source>
        <dbReference type="ARBA" id="ARBA00039088"/>
    </source>
</evidence>
<dbReference type="GO" id="GO:0050660">
    <property type="term" value="F:flavin adenine dinucleotide binding"/>
    <property type="evidence" value="ECO:0007669"/>
    <property type="project" value="TreeGrafter"/>
</dbReference>
<evidence type="ECO:0000256" key="12">
    <source>
        <dbReference type="ARBA" id="ARBA00040659"/>
    </source>
</evidence>
<feature type="domain" description="FAD-binding FR-type" evidence="14">
    <location>
        <begin position="259"/>
        <end position="535"/>
    </location>
</feature>
<keyword evidence="8" id="KW-0521">NADP</keyword>
<dbReference type="SUPFAM" id="SSF52218">
    <property type="entry name" value="Flavoproteins"/>
    <property type="match status" value="1"/>
</dbReference>
<dbReference type="Gene3D" id="3.40.50.360">
    <property type="match status" value="1"/>
</dbReference>
<dbReference type="Proteomes" id="UP000014500">
    <property type="component" value="Unassembled WGS sequence"/>
</dbReference>
<keyword evidence="9" id="KW-0560">Oxidoreductase</keyword>
<keyword evidence="4" id="KW-0285">Flavoprotein</keyword>
<evidence type="ECO:0000259" key="13">
    <source>
        <dbReference type="PROSITE" id="PS50902"/>
    </source>
</evidence>
<evidence type="ECO:0000259" key="14">
    <source>
        <dbReference type="PROSITE" id="PS51384"/>
    </source>
</evidence>
<dbReference type="STRING" id="126957.T1JG33"/>
<evidence type="ECO:0000256" key="7">
    <source>
        <dbReference type="ARBA" id="ARBA00022827"/>
    </source>
</evidence>
<organism evidence="15 16">
    <name type="scientific">Strigamia maritima</name>
    <name type="common">European centipede</name>
    <name type="synonym">Geophilus maritimus</name>
    <dbReference type="NCBI Taxonomy" id="126957"/>
    <lineage>
        <taxon>Eukaryota</taxon>
        <taxon>Metazoa</taxon>
        <taxon>Ecdysozoa</taxon>
        <taxon>Arthropoda</taxon>
        <taxon>Myriapoda</taxon>
        <taxon>Chilopoda</taxon>
        <taxon>Pleurostigmophora</taxon>
        <taxon>Geophilomorpha</taxon>
        <taxon>Linotaeniidae</taxon>
        <taxon>Strigamia</taxon>
    </lineage>
</organism>
<keyword evidence="7" id="KW-0274">FAD</keyword>
<dbReference type="PRINTS" id="PR00369">
    <property type="entry name" value="FLAVODOXIN"/>
</dbReference>
<feature type="domain" description="Flavodoxin-like" evidence="13">
    <location>
        <begin position="11"/>
        <end position="154"/>
    </location>
</feature>
<sequence>MNFKTSIGNRFILLYGSQTGQAQAIAEEICERAPDFNLHADLHCLGSVDKKFCLENESVAVFVVSTTGLGDPPDTALKFWKRIKKISLSDRHLCHLKYCLLGLGDSNYDKFANFGKNLDRRLQQLGAVKLADTGFGDDATGLDIVVEPWITNLWPALLNVLQCKSTDVSQTQNQLIITLSDISNSVIENSQIDKNTQSSEVMQIDEQEITLGKSTSALKDIDLNLPPLPKAFIKLKFDEVNFESGKYPANHREFPLAVSDLKYANLLSAKKLTNEEAKKSVLEICLEISNTELQFQPGDSFGIICENDDEEIQLLIDRLDLNTVADLSVNVEPINDDPIAKKKVKGQSHLPSVSSVRQILLTCCDIRAVPKKVHLQAFIRLLVEFTTDTQEKRRLQELCSRQGSAEYSSLIRDQSLSLLDLLMEFKSCKPSIERLLEHLPPLQARCYSVANYLNPDVIRCVFTLVEIEKMTGHYAERRGVCTSWLDKISRSIQVSRPNNEVITLEAQVSKLLLVDPLVDQKIAIFKRKSTGFHMPADHKVPIIMICAGAGIAPFIGFLECRHEQRQKGIASQNWLIFGCRNELKDFLYEKEIAHYRNSGTLVKFTLALSQSNTQKARYVQDGIKDEAEEFVYWVDDLKAIIYVCGDVKNMMKDVRSQIEECFMQQKGLTQEAATKFTQELLDKKLYLQDV</sequence>
<evidence type="ECO:0000313" key="15">
    <source>
        <dbReference type="EnsemblMetazoa" id="SMAR012801-PA"/>
    </source>
</evidence>
<dbReference type="InterPro" id="IPR003097">
    <property type="entry name" value="CysJ-like_FAD-binding"/>
</dbReference>
<dbReference type="GO" id="GO:0030586">
    <property type="term" value="F:[methionine synthase] reductase (NADPH) activity"/>
    <property type="evidence" value="ECO:0007669"/>
    <property type="project" value="UniProtKB-EC"/>
</dbReference>
<dbReference type="InterPro" id="IPR008254">
    <property type="entry name" value="Flavodoxin/NO_synth"/>
</dbReference>
<dbReference type="GO" id="GO:0009086">
    <property type="term" value="P:methionine biosynthetic process"/>
    <property type="evidence" value="ECO:0007669"/>
    <property type="project" value="UniProtKB-KW"/>
</dbReference>
<dbReference type="Pfam" id="PF00175">
    <property type="entry name" value="NAD_binding_1"/>
    <property type="match status" value="1"/>
</dbReference>
<dbReference type="PROSITE" id="PS50902">
    <property type="entry name" value="FLAVODOXIN_LIKE"/>
    <property type="match status" value="1"/>
</dbReference>
<dbReference type="Pfam" id="PF00258">
    <property type="entry name" value="Flavodoxin_1"/>
    <property type="match status" value="1"/>
</dbReference>
<dbReference type="Gene3D" id="2.40.30.10">
    <property type="entry name" value="Translation factors"/>
    <property type="match status" value="1"/>
</dbReference>
<dbReference type="GO" id="GO:0010181">
    <property type="term" value="F:FMN binding"/>
    <property type="evidence" value="ECO:0007669"/>
    <property type="project" value="InterPro"/>
</dbReference>
<dbReference type="SUPFAM" id="SSF52343">
    <property type="entry name" value="Ferredoxin reductase-like, C-terminal NADP-linked domain"/>
    <property type="match status" value="1"/>
</dbReference>
<evidence type="ECO:0000256" key="10">
    <source>
        <dbReference type="ARBA" id="ARBA00023167"/>
    </source>
</evidence>
<comment type="cofactor">
    <cofactor evidence="1">
        <name>FMN</name>
        <dbReference type="ChEBI" id="CHEBI:58210"/>
    </cofactor>
</comment>
<protein>
    <recommendedName>
        <fullName evidence="12">Methionine synthase reductase</fullName>
        <ecNumber evidence="11">1.16.1.8</ecNumber>
    </recommendedName>
</protein>
<dbReference type="GO" id="GO:0005829">
    <property type="term" value="C:cytosol"/>
    <property type="evidence" value="ECO:0007669"/>
    <property type="project" value="TreeGrafter"/>
</dbReference>
<dbReference type="Gene3D" id="3.40.50.80">
    <property type="entry name" value="Nucleotide-binding domain of ferredoxin-NADP reductase (FNR) module"/>
    <property type="match status" value="1"/>
</dbReference>
<evidence type="ECO:0000256" key="5">
    <source>
        <dbReference type="ARBA" id="ARBA00022643"/>
    </source>
</evidence>
<evidence type="ECO:0000256" key="4">
    <source>
        <dbReference type="ARBA" id="ARBA00022630"/>
    </source>
</evidence>
<evidence type="ECO:0000256" key="8">
    <source>
        <dbReference type="ARBA" id="ARBA00022857"/>
    </source>
</evidence>
<dbReference type="EnsemblMetazoa" id="SMAR012801-RA">
    <property type="protein sequence ID" value="SMAR012801-PA"/>
    <property type="gene ID" value="SMAR012801"/>
</dbReference>
<dbReference type="EMBL" id="JH432192">
    <property type="status" value="NOT_ANNOTATED_CDS"/>
    <property type="molecule type" value="Genomic_DNA"/>
</dbReference>
<name>T1JG33_STRMM</name>
<dbReference type="EC" id="1.16.1.8" evidence="11"/>
<dbReference type="PRINTS" id="PR00371">
    <property type="entry name" value="FPNCR"/>
</dbReference>
<dbReference type="PhylomeDB" id="T1JG33"/>
<dbReference type="InterPro" id="IPR039261">
    <property type="entry name" value="FNR_nucleotide-bd"/>
</dbReference>
<dbReference type="PANTHER" id="PTHR19384">
    <property type="entry name" value="NITRIC OXIDE SYNTHASE-RELATED"/>
    <property type="match status" value="1"/>
</dbReference>
<dbReference type="HOGENOM" id="CLU_001570_17_7_1"/>
<dbReference type="FunFam" id="1.20.990.10:FF:000007">
    <property type="entry name" value="Methionine synthase reductase"/>
    <property type="match status" value="1"/>
</dbReference>
<keyword evidence="5" id="KW-0288">FMN</keyword>